<evidence type="ECO:0000256" key="12">
    <source>
        <dbReference type="RuleBase" id="RU000356"/>
    </source>
</evidence>
<dbReference type="GO" id="GO:0005344">
    <property type="term" value="F:oxygen carrier activity"/>
    <property type="evidence" value="ECO:0007669"/>
    <property type="project" value="UniProtKB-KW"/>
</dbReference>
<evidence type="ECO:0000256" key="9">
    <source>
        <dbReference type="ARBA" id="ARBA00023027"/>
    </source>
</evidence>
<dbReference type="CDD" id="cd06184">
    <property type="entry name" value="flavohem_like_fad_nad_binding"/>
    <property type="match status" value="1"/>
</dbReference>
<dbReference type="PRINTS" id="PR00410">
    <property type="entry name" value="PHEHYDRXLASE"/>
</dbReference>
<dbReference type="SUPFAM" id="SSF52343">
    <property type="entry name" value="Ferredoxin reductase-like, C-terminal NADP-linked domain"/>
    <property type="match status" value="1"/>
</dbReference>
<dbReference type="Gene3D" id="1.10.490.10">
    <property type="entry name" value="Globins"/>
    <property type="match status" value="1"/>
</dbReference>
<dbReference type="InterPro" id="IPR000971">
    <property type="entry name" value="Globin"/>
</dbReference>
<evidence type="ECO:0000256" key="6">
    <source>
        <dbReference type="ARBA" id="ARBA00022723"/>
    </source>
</evidence>
<dbReference type="GO" id="GO:0008941">
    <property type="term" value="F:nitric oxide dioxygenase NAD(P)H activity"/>
    <property type="evidence" value="ECO:0007669"/>
    <property type="project" value="UniProtKB-EC"/>
</dbReference>
<sequence>MLSEKDMDIIKQTVPVLQEKGVEITSFFYNRMFNEHPELRNMFNQTNQKKGLQSTALAQTVLAAAANIEQLGAIMPVVKEIAYKHVALQVPESGYKIVGENLIAAIMHVLDLKEEDPVIQAWINAYWEIADVFIQVEKDMYAEMLWDGFQPFTVTNIENVASDIKAFTVSSDKYDLRNFEAGQYITVDVSSDKLPYRAKRHYSIVGGDEDTLTFAVKRDVSEDSEGEVSTILHDEVKVGDDINLTAPVGAFRLHNTDKNQLFLASGIGVTPLVSMYEKAIEVGVPNIQFIHNTTDINDVPFSQRLSNDAAENDNVTYEIHDRKSNGYITQEDLKQYVTEDTEVYVCGGISFLKSIVNELYELGLDKSQIHFETFIPRLSVDV</sequence>
<comment type="cofactor">
    <cofactor evidence="1">
        <name>heme b</name>
        <dbReference type="ChEBI" id="CHEBI:60344"/>
    </cofactor>
</comment>
<dbReference type="InterPro" id="IPR009050">
    <property type="entry name" value="Globin-like_sf"/>
</dbReference>
<keyword evidence="4 12" id="KW-0349">Heme</keyword>
<organism evidence="15">
    <name type="scientific">Staphylococcus simulans</name>
    <dbReference type="NCBI Taxonomy" id="1286"/>
    <lineage>
        <taxon>Bacteria</taxon>
        <taxon>Bacillati</taxon>
        <taxon>Bacillota</taxon>
        <taxon>Bacilli</taxon>
        <taxon>Bacillales</taxon>
        <taxon>Staphylococcaceae</taxon>
        <taxon>Staphylococcus</taxon>
    </lineage>
</organism>
<keyword evidence="12" id="KW-0813">Transport</keyword>
<keyword evidence="15" id="KW-0560">Oxidoreductase</keyword>
<dbReference type="PROSITE" id="PS51384">
    <property type="entry name" value="FAD_FR"/>
    <property type="match status" value="1"/>
</dbReference>
<feature type="domain" description="Globin" evidence="13">
    <location>
        <begin position="1"/>
        <end position="138"/>
    </location>
</feature>
<dbReference type="Gene3D" id="2.40.30.10">
    <property type="entry name" value="Translation factors"/>
    <property type="match status" value="1"/>
</dbReference>
<dbReference type="GO" id="GO:0046872">
    <property type="term" value="F:metal ion binding"/>
    <property type="evidence" value="ECO:0007669"/>
    <property type="project" value="UniProtKB-KW"/>
</dbReference>
<keyword evidence="9" id="KW-0520">NAD</keyword>
<comment type="similarity">
    <text evidence="2">In the C-terminal section; belongs to the flavoprotein pyridine nucleotide cytochrome reductase family.</text>
</comment>
<proteinExistence type="inferred from homology"/>
<dbReference type="GO" id="GO:0046210">
    <property type="term" value="P:nitric oxide catabolic process"/>
    <property type="evidence" value="ECO:0007669"/>
    <property type="project" value="TreeGrafter"/>
</dbReference>
<comment type="similarity">
    <text evidence="12">Belongs to the globin family.</text>
</comment>
<evidence type="ECO:0000256" key="10">
    <source>
        <dbReference type="ARBA" id="ARBA00048649"/>
    </source>
</evidence>
<keyword evidence="7" id="KW-0521">NADP</keyword>
<keyword evidence="5 12" id="KW-0561">Oxygen transport</keyword>
<keyword evidence="8" id="KW-0408">Iron</keyword>
<dbReference type="AlphaFoldDB" id="A0A6N2Z878"/>
<comment type="catalytic activity">
    <reaction evidence="11">
        <text>2 nitric oxide + NADPH + 2 O2 = 2 nitrate + NADP(+) + H(+)</text>
        <dbReference type="Rhea" id="RHEA:19465"/>
        <dbReference type="ChEBI" id="CHEBI:15378"/>
        <dbReference type="ChEBI" id="CHEBI:15379"/>
        <dbReference type="ChEBI" id="CHEBI:16480"/>
        <dbReference type="ChEBI" id="CHEBI:17632"/>
        <dbReference type="ChEBI" id="CHEBI:57783"/>
        <dbReference type="ChEBI" id="CHEBI:58349"/>
        <dbReference type="EC" id="1.14.12.17"/>
    </reaction>
</comment>
<dbReference type="EMBL" id="CACRUO010000016">
    <property type="protein sequence ID" value="VYT74803.1"/>
    <property type="molecule type" value="Genomic_DNA"/>
</dbReference>
<evidence type="ECO:0000256" key="7">
    <source>
        <dbReference type="ARBA" id="ARBA00022857"/>
    </source>
</evidence>
<dbReference type="FunFam" id="1.10.490.10:FF:000003">
    <property type="entry name" value="Flavohemoprotein"/>
    <property type="match status" value="1"/>
</dbReference>
<dbReference type="PANTHER" id="PTHR43396">
    <property type="entry name" value="FLAVOHEMOPROTEIN"/>
    <property type="match status" value="1"/>
</dbReference>
<accession>A0A6N2Z878</accession>
<dbReference type="InterPro" id="IPR017927">
    <property type="entry name" value="FAD-bd_FR_type"/>
</dbReference>
<evidence type="ECO:0000256" key="2">
    <source>
        <dbReference type="ARBA" id="ARBA00006401"/>
    </source>
</evidence>
<dbReference type="PROSITE" id="PS01033">
    <property type="entry name" value="GLOBIN"/>
    <property type="match status" value="1"/>
</dbReference>
<dbReference type="GO" id="GO:0071500">
    <property type="term" value="P:cellular response to nitrosative stress"/>
    <property type="evidence" value="ECO:0007669"/>
    <property type="project" value="TreeGrafter"/>
</dbReference>
<evidence type="ECO:0000313" key="15">
    <source>
        <dbReference type="EMBL" id="VYT74803.1"/>
    </source>
</evidence>
<dbReference type="InterPro" id="IPR012292">
    <property type="entry name" value="Globin/Proto"/>
</dbReference>
<evidence type="ECO:0000256" key="11">
    <source>
        <dbReference type="ARBA" id="ARBA00049433"/>
    </source>
</evidence>
<dbReference type="GO" id="GO:0020037">
    <property type="term" value="F:heme binding"/>
    <property type="evidence" value="ECO:0007669"/>
    <property type="project" value="InterPro"/>
</dbReference>
<evidence type="ECO:0000256" key="1">
    <source>
        <dbReference type="ARBA" id="ARBA00001970"/>
    </source>
</evidence>
<name>A0A6N2Z878_STASI</name>
<dbReference type="PANTHER" id="PTHR43396:SF3">
    <property type="entry name" value="FLAVOHEMOPROTEIN"/>
    <property type="match status" value="1"/>
</dbReference>
<dbReference type="InterPro" id="IPR017938">
    <property type="entry name" value="Riboflavin_synthase-like_b-brl"/>
</dbReference>
<gene>
    <name evidence="15" type="primary">hmp</name>
    <name evidence="15" type="ORF">SSLFYP27_00541</name>
</gene>
<evidence type="ECO:0000259" key="14">
    <source>
        <dbReference type="PROSITE" id="PS51384"/>
    </source>
</evidence>
<dbReference type="EC" id="1.14.12.17" evidence="3"/>
<dbReference type="Pfam" id="PF00970">
    <property type="entry name" value="FAD_binding_6"/>
    <property type="match status" value="1"/>
</dbReference>
<dbReference type="SUPFAM" id="SSF63380">
    <property type="entry name" value="Riboflavin synthase domain-like"/>
    <property type="match status" value="1"/>
</dbReference>
<evidence type="ECO:0000256" key="3">
    <source>
        <dbReference type="ARBA" id="ARBA00012229"/>
    </source>
</evidence>
<dbReference type="CDD" id="cd14777">
    <property type="entry name" value="Yhb1-globin-like"/>
    <property type="match status" value="1"/>
</dbReference>
<dbReference type="InterPro" id="IPR039261">
    <property type="entry name" value="FNR_nucleotide-bd"/>
</dbReference>
<dbReference type="RefSeq" id="WP_156666475.1">
    <property type="nucleotide sequence ID" value="NZ_CACRUO010000016.1"/>
</dbReference>
<evidence type="ECO:0000256" key="5">
    <source>
        <dbReference type="ARBA" id="ARBA00022621"/>
    </source>
</evidence>
<dbReference type="InterPro" id="IPR008333">
    <property type="entry name" value="Cbr1-like_FAD-bd_dom"/>
</dbReference>
<comment type="catalytic activity">
    <reaction evidence="10">
        <text>2 nitric oxide + NADH + 2 O2 = 2 nitrate + NAD(+) + H(+)</text>
        <dbReference type="Rhea" id="RHEA:19469"/>
        <dbReference type="ChEBI" id="CHEBI:15378"/>
        <dbReference type="ChEBI" id="CHEBI:15379"/>
        <dbReference type="ChEBI" id="CHEBI:16480"/>
        <dbReference type="ChEBI" id="CHEBI:17632"/>
        <dbReference type="ChEBI" id="CHEBI:57540"/>
        <dbReference type="ChEBI" id="CHEBI:57945"/>
        <dbReference type="EC" id="1.14.12.17"/>
    </reaction>
</comment>
<dbReference type="Pfam" id="PF00042">
    <property type="entry name" value="Globin"/>
    <property type="match status" value="1"/>
</dbReference>
<reference evidence="15" key="1">
    <citation type="submission" date="2019-11" db="EMBL/GenBank/DDBJ databases">
        <authorList>
            <person name="Feng L."/>
        </authorList>
    </citation>
    <scope>NUCLEOTIDE SEQUENCE</scope>
    <source>
        <strain evidence="15">SsimulansLFYP27</strain>
    </source>
</reference>
<dbReference type="Gene3D" id="3.40.50.80">
    <property type="entry name" value="Nucleotide-binding domain of ferredoxin-NADP reductase (FNR) module"/>
    <property type="match status" value="1"/>
</dbReference>
<evidence type="ECO:0000259" key="13">
    <source>
        <dbReference type="PROSITE" id="PS01033"/>
    </source>
</evidence>
<evidence type="ECO:0000256" key="4">
    <source>
        <dbReference type="ARBA" id="ARBA00022617"/>
    </source>
</evidence>
<dbReference type="SUPFAM" id="SSF46458">
    <property type="entry name" value="Globin-like"/>
    <property type="match status" value="1"/>
</dbReference>
<protein>
    <recommendedName>
        <fullName evidence="3">nitric oxide dioxygenase</fullName>
        <ecNumber evidence="3">1.14.12.17</ecNumber>
    </recommendedName>
</protein>
<keyword evidence="6" id="KW-0479">Metal-binding</keyword>
<dbReference type="GO" id="GO:0019825">
    <property type="term" value="F:oxygen binding"/>
    <property type="evidence" value="ECO:0007669"/>
    <property type="project" value="InterPro"/>
</dbReference>
<evidence type="ECO:0000256" key="8">
    <source>
        <dbReference type="ARBA" id="ARBA00023004"/>
    </source>
</evidence>
<dbReference type="GO" id="GO:0071949">
    <property type="term" value="F:FAD binding"/>
    <property type="evidence" value="ECO:0007669"/>
    <property type="project" value="TreeGrafter"/>
</dbReference>
<feature type="domain" description="FAD-binding FR-type" evidence="14">
    <location>
        <begin position="147"/>
        <end position="254"/>
    </location>
</feature>